<accession>A0A450SXQ9</accession>
<sequence>MDEYTLLSIQVYGLAIVISMLVAVMIRGVVGVLSVLEKKTEAASVPAGPIASASGDDGHIAAITAAVWAMSGHFRIVHIEPGGRGQVWTTEGRLAHHASHAVEHHSGHWNTKRK</sequence>
<dbReference type="EMBL" id="CAADEY010000067">
    <property type="protein sequence ID" value="VFJ58704.1"/>
    <property type="molecule type" value="Genomic_DNA"/>
</dbReference>
<dbReference type="EMBL" id="CAADEX010000005">
    <property type="protein sequence ID" value="VFJ43406.1"/>
    <property type="molecule type" value="Genomic_DNA"/>
</dbReference>
<evidence type="ECO:0000256" key="1">
    <source>
        <dbReference type="SAM" id="Phobius"/>
    </source>
</evidence>
<keyword evidence="1" id="KW-1133">Transmembrane helix</keyword>
<evidence type="ECO:0000313" key="3">
    <source>
        <dbReference type="EMBL" id="VFJ58704.1"/>
    </source>
</evidence>
<name>A0A450SXQ9_9GAMM</name>
<proteinExistence type="predicted"/>
<feature type="transmembrane region" description="Helical" evidence="1">
    <location>
        <begin position="12"/>
        <end position="36"/>
    </location>
</feature>
<reference evidence="3" key="1">
    <citation type="submission" date="2019-02" db="EMBL/GenBank/DDBJ databases">
        <authorList>
            <person name="Gruber-Vodicka R. H."/>
            <person name="Seah K. B. B."/>
        </authorList>
    </citation>
    <scope>NUCLEOTIDE SEQUENCE</scope>
    <source>
        <strain evidence="3">BECK_DK161</strain>
        <strain evidence="2">BECK_DK47</strain>
    </source>
</reference>
<keyword evidence="1" id="KW-0472">Membrane</keyword>
<evidence type="ECO:0008006" key="4">
    <source>
        <dbReference type="Google" id="ProtNLM"/>
    </source>
</evidence>
<keyword evidence="1" id="KW-0812">Transmembrane</keyword>
<evidence type="ECO:0000313" key="2">
    <source>
        <dbReference type="EMBL" id="VFJ43406.1"/>
    </source>
</evidence>
<protein>
    <recommendedName>
        <fullName evidence="4">Oxaloacetate decarboxylase, gamma chain</fullName>
    </recommendedName>
</protein>
<dbReference type="AlphaFoldDB" id="A0A450SXQ9"/>
<organism evidence="3">
    <name type="scientific">Candidatus Kentrum sp. DK</name>
    <dbReference type="NCBI Taxonomy" id="2126562"/>
    <lineage>
        <taxon>Bacteria</taxon>
        <taxon>Pseudomonadati</taxon>
        <taxon>Pseudomonadota</taxon>
        <taxon>Gammaproteobacteria</taxon>
        <taxon>Candidatus Kentrum</taxon>
    </lineage>
</organism>
<gene>
    <name evidence="2" type="ORF">BECKDK2373B_GA0170837_100557</name>
    <name evidence="3" type="ORF">BECKDK2373C_GA0170839_106713</name>
</gene>